<dbReference type="NCBIfam" id="TIGR03891">
    <property type="entry name" value="thiopep_ocin"/>
    <property type="match status" value="1"/>
</dbReference>
<dbReference type="AlphaFoldDB" id="A0A1N7KLJ5"/>
<evidence type="ECO:0000313" key="3">
    <source>
        <dbReference type="EMBL" id="SIS62310.1"/>
    </source>
</evidence>
<dbReference type="Pfam" id="PF04738">
    <property type="entry name" value="Lant_dehydr_N"/>
    <property type="match status" value="1"/>
</dbReference>
<organism evidence="3 4">
    <name type="scientific">Chryseobacterium joostei</name>
    <dbReference type="NCBI Taxonomy" id="112234"/>
    <lineage>
        <taxon>Bacteria</taxon>
        <taxon>Pseudomonadati</taxon>
        <taxon>Bacteroidota</taxon>
        <taxon>Flavobacteriia</taxon>
        <taxon>Flavobacteriales</taxon>
        <taxon>Weeksellaceae</taxon>
        <taxon>Chryseobacterium group</taxon>
        <taxon>Chryseobacterium</taxon>
    </lineage>
</organism>
<reference evidence="3 4" key="1">
    <citation type="submission" date="2017-01" db="EMBL/GenBank/DDBJ databases">
        <authorList>
            <person name="Mah S.A."/>
            <person name="Swanson W.J."/>
            <person name="Moy G.W."/>
            <person name="Vacquier V.D."/>
        </authorList>
    </citation>
    <scope>NUCLEOTIDE SEQUENCE [LARGE SCALE GENOMIC DNA]</scope>
    <source>
        <strain evidence="3 4">DSM 16927</strain>
    </source>
</reference>
<evidence type="ECO:0000259" key="1">
    <source>
        <dbReference type="Pfam" id="PF04738"/>
    </source>
</evidence>
<protein>
    <submittedName>
        <fullName evidence="3">Thiopeptide-type bacteriocin biosynthesis domain-containing protein</fullName>
    </submittedName>
</protein>
<evidence type="ECO:0000313" key="4">
    <source>
        <dbReference type="Proteomes" id="UP000186106"/>
    </source>
</evidence>
<sequence length="1014" mass="118641">METTKIFNHTIVRRPIFEQKSIQNIPDSTEGLIAFVQELYNNTKFREGVYIASQELYSEWEKAVKNNTLNEGLAFSILKYYIRSFSSAVPFGLFSSHGINTNEKAEQSRYTYLDTVILYAFLRKINKEDIIRKSVLRLNDTIYEVGNQYRYIETIITSGNVSYNISSIDRDDLIEMVLSNFGNKNFRYEDFRDFIFENIDHEGDESVYNYITQLFENKIIISDISVALNKDEALDIFISFLKKGDTEAPLYQSLIKIKNILEQINENVFNEDFSLYELIYAELDSLGIPYDKSKTLCTNYIRTANLILPEDINEKLVDTVNVLSEITKKTRKIKVLEDFKVEFYKKYEEREISILELFDNDIGLLYGKKASEVEGYSDLVDDVEFGSKKDSKIASNNDSVTGFWERLFSERHSVINLKNHDLSAFGKKATQRGSYSLLTSIADGKVILKTAGGSSAVNLLARFSKGDQNILNACNQIIERENIHPEEVLPCEIHYISNIRAGNIMVKNVQRPYEINILSSGANGENIPLNDIYVKLLNNKFILFSKQKRKQIIPFFSTAFNYGTNPLPIMKFLGDLQYEYRPNGLDIDFGDLKPDRVSHTPRITYGNDIVLYRETWNIFAEKVSKNPKPQIAELKQYIEETNIPQYVILVSHNEDRMILDTTNIFCLQLILNEIIKNKKVQLREFIGDINEDAFFNEVLFSVENTEREKSIVFYPPLEKVLYKETEKDVKRTFTLGDEWIFAKIYTSVYASDKLIKEIFPKIADQEYISKWFYIRYNDPEYHLRLRIQISDLSKISNVLQAINEELNPLIESKLIWKVEFGNYVRELERYAFKNIDDSESLFYHDSVFVSKLLKEFDTTDASIWPYVLKSVDHLYDRFEVSLEERHLQAKSLFERFWREFGEEKYYKKVIDTKFRDLKADIMNVVMNDNVPESISYIFNYRKNSLEKISFSNLKKPYHSGLIDSYIHMNINRIAKTKPRHHELILYGLLEKYYRMAIGIKNHNKTNKNEIYSTT</sequence>
<dbReference type="Proteomes" id="UP000186106">
    <property type="component" value="Unassembled WGS sequence"/>
</dbReference>
<dbReference type="EMBL" id="FTNZ01000015">
    <property type="protein sequence ID" value="SIS62310.1"/>
    <property type="molecule type" value="Genomic_DNA"/>
</dbReference>
<dbReference type="InterPro" id="IPR006827">
    <property type="entry name" value="Lant_deHydtase_N"/>
</dbReference>
<dbReference type="STRING" id="112234.SAMN05421768_1156"/>
<dbReference type="Pfam" id="PF14028">
    <property type="entry name" value="Lant_dehydr_C"/>
    <property type="match status" value="1"/>
</dbReference>
<accession>A0A1N7KLJ5</accession>
<evidence type="ECO:0000259" key="2">
    <source>
        <dbReference type="Pfam" id="PF14028"/>
    </source>
</evidence>
<feature type="domain" description="Thiopeptide-type bacteriocin biosynthesis" evidence="2">
    <location>
        <begin position="739"/>
        <end position="993"/>
    </location>
</feature>
<dbReference type="InterPro" id="IPR023809">
    <property type="entry name" value="Thiopep_bacteriocin_synth_dom"/>
</dbReference>
<name>A0A1N7KLJ5_9FLAO</name>
<dbReference type="RefSeq" id="WP_076357671.1">
    <property type="nucleotide sequence ID" value="NZ_FTNZ01000015.1"/>
</dbReference>
<gene>
    <name evidence="3" type="ORF">SAMN05421768_1156</name>
</gene>
<proteinExistence type="predicted"/>
<feature type="domain" description="Lantibiotic dehydratase N-terminal" evidence="1">
    <location>
        <begin position="42"/>
        <end position="669"/>
    </location>
</feature>